<feature type="compositionally biased region" description="Basic and acidic residues" evidence="13">
    <location>
        <begin position="476"/>
        <end position="485"/>
    </location>
</feature>
<dbReference type="GO" id="GO:0030154">
    <property type="term" value="P:cell differentiation"/>
    <property type="evidence" value="ECO:0007669"/>
    <property type="project" value="UniProtKB-ARBA"/>
</dbReference>
<evidence type="ECO:0000256" key="2">
    <source>
        <dbReference type="ARBA" id="ARBA00022491"/>
    </source>
</evidence>
<keyword evidence="11" id="KW-0539">Nucleus</keyword>
<evidence type="ECO:0000256" key="12">
    <source>
        <dbReference type="PROSITE-ProRule" id="PRU00042"/>
    </source>
</evidence>
<dbReference type="PROSITE" id="PS00028">
    <property type="entry name" value="ZINC_FINGER_C2H2_1"/>
    <property type="match status" value="1"/>
</dbReference>
<feature type="region of interest" description="Disordered" evidence="13">
    <location>
        <begin position="476"/>
        <end position="498"/>
    </location>
</feature>
<dbReference type="InterPro" id="IPR034731">
    <property type="entry name" value="Znf_CCHC_FOG"/>
</dbReference>
<evidence type="ECO:0000313" key="16">
    <source>
        <dbReference type="EMBL" id="CAI9724910.1"/>
    </source>
</evidence>
<feature type="region of interest" description="Disordered" evidence="13">
    <location>
        <begin position="384"/>
        <end position="413"/>
    </location>
</feature>
<keyword evidence="10" id="KW-0804">Transcription</keyword>
<sequence>MECNIVFYKHENFIAHKQHYCASRRAVKTSPQISPKLSPREVAESNSSSVVLAKKSPELINKPSISLNSEEKLDLLNNSSRTHVMSAENSEKKANFSYYCVPCKIKFSSASTLKAHKDYYCPHGKNSEQSLILCKADGHSESSCSEADDNSLEDSFYTCNHCHTSYTSSRLYRHHYCPANMQNPMVRCPHCDYVAPTQNKLTEHMKAHTSSRGYKCLLCGYRGNTVRGMRMHGKTHTDNGEEFNEKHVLEVEEPPLLPVSFKNGTSDVFGSLDMEAELIRLKNEPYKRRRSRKSYERMDISNHELLHACKICGETFSDMKAFQMHNSIHRTSPLVSHTIPRPKSVNNNKDLEDSSPGNSQLHNIHVTPCLDQNATITSKKFKYTENADPNSTPLKCFPKTSGEISPTLSQPRKTPSYNSNVLCLKYEDSKDGNLKNVVNAFQSASVQNSAEEPVANDHQTKTAPSISPLIQVKPEPIDHGYDKAENNMNGPAQSNSPSLSEIANICVKIEAEKEECSERRDASLNLTPPKEESSVPPHSKLETSTNHTPKTSPSPPRPSSTPSSPTAAPLSVLASASSPIYVYNKSQYLKGERTDSPSNHVPETHLSKYCQQCDISFTYLATFLAHKKHYCSARFPTEPKPSVTA</sequence>
<protein>
    <submittedName>
        <fullName evidence="16">Finger ush-like</fullName>
    </submittedName>
</protein>
<dbReference type="Pfam" id="PF25445">
    <property type="entry name" value="CCHC_ZFPM2"/>
    <property type="match status" value="1"/>
</dbReference>
<dbReference type="PANTHER" id="PTHR12958:SF3">
    <property type="entry name" value="ZINC FINGER PROTEIN USH"/>
    <property type="match status" value="1"/>
</dbReference>
<dbReference type="SUPFAM" id="SSF57667">
    <property type="entry name" value="beta-beta-alpha zinc fingers"/>
    <property type="match status" value="4"/>
</dbReference>
<dbReference type="InterPro" id="IPR013087">
    <property type="entry name" value="Znf_C2H2_type"/>
</dbReference>
<gene>
    <name evidence="16" type="ORF">OCTVUL_1B027916</name>
</gene>
<comment type="subcellular location">
    <subcellularLocation>
        <location evidence="1">Nucleus</location>
    </subcellularLocation>
</comment>
<evidence type="ECO:0000256" key="11">
    <source>
        <dbReference type="ARBA" id="ARBA00023242"/>
    </source>
</evidence>
<dbReference type="GO" id="GO:0008270">
    <property type="term" value="F:zinc ion binding"/>
    <property type="evidence" value="ECO:0007669"/>
    <property type="project" value="UniProtKB-KW"/>
</dbReference>
<dbReference type="AlphaFoldDB" id="A0AA36F5K8"/>
<dbReference type="EMBL" id="OX597819">
    <property type="protein sequence ID" value="CAI9724910.1"/>
    <property type="molecule type" value="Genomic_DNA"/>
</dbReference>
<feature type="domain" description="C2H2-type" evidence="14">
    <location>
        <begin position="307"/>
        <end position="342"/>
    </location>
</feature>
<dbReference type="Gene3D" id="3.30.160.60">
    <property type="entry name" value="Classic Zinc Finger"/>
    <property type="match status" value="1"/>
</dbReference>
<dbReference type="PANTHER" id="PTHR12958">
    <property type="entry name" value="FRIEND OF GATA2-RELATED"/>
    <property type="match status" value="1"/>
</dbReference>
<keyword evidence="5 12" id="KW-0863">Zinc-finger</keyword>
<evidence type="ECO:0000256" key="13">
    <source>
        <dbReference type="SAM" id="MobiDB-lite"/>
    </source>
</evidence>
<dbReference type="GO" id="GO:0007507">
    <property type="term" value="P:heart development"/>
    <property type="evidence" value="ECO:0007669"/>
    <property type="project" value="TreeGrafter"/>
</dbReference>
<evidence type="ECO:0000256" key="4">
    <source>
        <dbReference type="ARBA" id="ARBA00022737"/>
    </source>
</evidence>
<dbReference type="InterPro" id="IPR059121">
    <property type="entry name" value="CCHC_ZFPM2-like"/>
</dbReference>
<keyword evidence="8" id="KW-0238">DNA-binding</keyword>
<keyword evidence="3" id="KW-0479">Metal-binding</keyword>
<feature type="region of interest" description="Disordered" evidence="13">
    <location>
        <begin position="518"/>
        <end position="569"/>
    </location>
</feature>
<feature type="compositionally biased region" description="Polar residues" evidence="13">
    <location>
        <begin position="402"/>
        <end position="413"/>
    </location>
</feature>
<name>A0AA36F5K8_OCTVU</name>
<keyword evidence="4" id="KW-0677">Repeat</keyword>
<evidence type="ECO:0000256" key="8">
    <source>
        <dbReference type="ARBA" id="ARBA00023125"/>
    </source>
</evidence>
<keyword evidence="9" id="KW-0010">Activator</keyword>
<dbReference type="GO" id="GO:0003677">
    <property type="term" value="F:DNA binding"/>
    <property type="evidence" value="ECO:0007669"/>
    <property type="project" value="UniProtKB-KW"/>
</dbReference>
<proteinExistence type="predicted"/>
<evidence type="ECO:0000256" key="10">
    <source>
        <dbReference type="ARBA" id="ARBA00023163"/>
    </source>
</evidence>
<evidence type="ECO:0000256" key="5">
    <source>
        <dbReference type="ARBA" id="ARBA00022771"/>
    </source>
</evidence>
<organism evidence="16 17">
    <name type="scientific">Octopus vulgaris</name>
    <name type="common">Common octopus</name>
    <dbReference type="NCBI Taxonomy" id="6645"/>
    <lineage>
        <taxon>Eukaryota</taxon>
        <taxon>Metazoa</taxon>
        <taxon>Spiralia</taxon>
        <taxon>Lophotrochozoa</taxon>
        <taxon>Mollusca</taxon>
        <taxon>Cephalopoda</taxon>
        <taxon>Coleoidea</taxon>
        <taxon>Octopodiformes</taxon>
        <taxon>Octopoda</taxon>
        <taxon>Incirrata</taxon>
        <taxon>Octopodidae</taxon>
        <taxon>Octopus</taxon>
    </lineage>
</organism>
<feature type="compositionally biased region" description="Polar residues" evidence="13">
    <location>
        <begin position="486"/>
        <end position="498"/>
    </location>
</feature>
<feature type="domain" description="CCHC FOG-type" evidence="15">
    <location>
        <begin position="602"/>
        <end position="635"/>
    </location>
</feature>
<feature type="region of interest" description="Disordered" evidence="13">
    <location>
        <begin position="333"/>
        <end position="363"/>
    </location>
</feature>
<dbReference type="GO" id="GO:0005634">
    <property type="term" value="C:nucleus"/>
    <property type="evidence" value="ECO:0007669"/>
    <property type="project" value="UniProtKB-SubCell"/>
</dbReference>
<dbReference type="GO" id="GO:0000122">
    <property type="term" value="P:negative regulation of transcription by RNA polymerase II"/>
    <property type="evidence" value="ECO:0007669"/>
    <property type="project" value="TreeGrafter"/>
</dbReference>
<evidence type="ECO:0000259" key="15">
    <source>
        <dbReference type="PROSITE" id="PS51810"/>
    </source>
</evidence>
<evidence type="ECO:0000256" key="7">
    <source>
        <dbReference type="ARBA" id="ARBA00023015"/>
    </source>
</evidence>
<dbReference type="PROSITE" id="PS51810">
    <property type="entry name" value="ZF_CCHC_FOG"/>
    <property type="match status" value="3"/>
</dbReference>
<accession>A0AA36F5K8</accession>
<dbReference type="SMART" id="SM00355">
    <property type="entry name" value="ZnF_C2H2"/>
    <property type="match status" value="5"/>
</dbReference>
<dbReference type="InterPro" id="IPR039746">
    <property type="entry name" value="FOG"/>
</dbReference>
<evidence type="ECO:0000259" key="14">
    <source>
        <dbReference type="PROSITE" id="PS50157"/>
    </source>
</evidence>
<feature type="domain" description="CCHC FOG-type" evidence="15">
    <location>
        <begin position="1"/>
        <end position="25"/>
    </location>
</feature>
<keyword evidence="7" id="KW-0805">Transcription regulation</keyword>
<dbReference type="GO" id="GO:0045944">
    <property type="term" value="P:positive regulation of transcription by RNA polymerase II"/>
    <property type="evidence" value="ECO:0007669"/>
    <property type="project" value="TreeGrafter"/>
</dbReference>
<dbReference type="GO" id="GO:0061629">
    <property type="term" value="F:RNA polymerase II-specific DNA-binding transcription factor binding"/>
    <property type="evidence" value="ECO:0007669"/>
    <property type="project" value="InterPro"/>
</dbReference>
<feature type="domain" description="C2H2-type" evidence="14">
    <location>
        <begin position="186"/>
        <end position="213"/>
    </location>
</feature>
<dbReference type="Proteomes" id="UP001162480">
    <property type="component" value="Chromosome 6"/>
</dbReference>
<keyword evidence="17" id="KW-1185">Reference proteome</keyword>
<dbReference type="PROSITE" id="PS50157">
    <property type="entry name" value="ZINC_FINGER_C2H2_2"/>
    <property type="match status" value="2"/>
</dbReference>
<evidence type="ECO:0000313" key="17">
    <source>
        <dbReference type="Proteomes" id="UP001162480"/>
    </source>
</evidence>
<dbReference type="GO" id="GO:0009653">
    <property type="term" value="P:anatomical structure morphogenesis"/>
    <property type="evidence" value="ECO:0007669"/>
    <property type="project" value="UniProtKB-ARBA"/>
</dbReference>
<evidence type="ECO:0000256" key="1">
    <source>
        <dbReference type="ARBA" id="ARBA00004123"/>
    </source>
</evidence>
<keyword evidence="6" id="KW-0862">Zinc</keyword>
<feature type="domain" description="CCHC FOG-type" evidence="15">
    <location>
        <begin position="92"/>
        <end position="125"/>
    </location>
</feature>
<evidence type="ECO:0000256" key="3">
    <source>
        <dbReference type="ARBA" id="ARBA00022723"/>
    </source>
</evidence>
<evidence type="ECO:0000256" key="9">
    <source>
        <dbReference type="ARBA" id="ARBA00023159"/>
    </source>
</evidence>
<dbReference type="InterPro" id="IPR036236">
    <property type="entry name" value="Znf_C2H2_sf"/>
</dbReference>
<feature type="compositionally biased region" description="Low complexity" evidence="13">
    <location>
        <begin position="560"/>
        <end position="569"/>
    </location>
</feature>
<keyword evidence="2" id="KW-0678">Repressor</keyword>
<evidence type="ECO:0000256" key="6">
    <source>
        <dbReference type="ARBA" id="ARBA00022833"/>
    </source>
</evidence>
<reference evidence="16" key="1">
    <citation type="submission" date="2023-08" db="EMBL/GenBank/DDBJ databases">
        <authorList>
            <person name="Alioto T."/>
            <person name="Alioto T."/>
            <person name="Gomez Garrido J."/>
        </authorList>
    </citation>
    <scope>NUCLEOTIDE SEQUENCE</scope>
</reference>